<dbReference type="Pfam" id="PF04402">
    <property type="entry name" value="SIMPL"/>
    <property type="match status" value="1"/>
</dbReference>
<sequence>MKQQGKENAYQVFFLEIIEDQDVQTSSFNVNPQFKRGPNFEIIRITGYEISNHVRIIVRDLDKLGQILDALIAAGSNRVSSVGFSIENNKEILKTARTSAVAYATRTAGILAGAAGVQVRKLIAITDQSTSALYAVPIITFASGGDGKVPIAIGQLKVSSSITLQFELMNA</sequence>
<protein>
    <submittedName>
        <fullName evidence="1">26 kDa periplasmic immunogenic protein</fullName>
    </submittedName>
</protein>
<dbReference type="AlphaFoldDB" id="A0A2V3IQF5"/>
<dbReference type="GO" id="GO:0006974">
    <property type="term" value="P:DNA damage response"/>
    <property type="evidence" value="ECO:0007669"/>
    <property type="project" value="TreeGrafter"/>
</dbReference>
<dbReference type="OrthoDB" id="290898at2759"/>
<dbReference type="EMBL" id="NBIV01000095">
    <property type="protein sequence ID" value="PXF44326.1"/>
    <property type="molecule type" value="Genomic_DNA"/>
</dbReference>
<name>A0A2V3IQF5_9FLOR</name>
<proteinExistence type="predicted"/>
<keyword evidence="2" id="KW-1185">Reference proteome</keyword>
<gene>
    <name evidence="1" type="ORF">BWQ96_05953</name>
</gene>
<dbReference type="Proteomes" id="UP000247409">
    <property type="component" value="Unassembled WGS sequence"/>
</dbReference>
<organism evidence="1 2">
    <name type="scientific">Gracilariopsis chorda</name>
    <dbReference type="NCBI Taxonomy" id="448386"/>
    <lineage>
        <taxon>Eukaryota</taxon>
        <taxon>Rhodophyta</taxon>
        <taxon>Florideophyceae</taxon>
        <taxon>Rhodymeniophycidae</taxon>
        <taxon>Gracilariales</taxon>
        <taxon>Gracilariaceae</taxon>
        <taxon>Gracilariopsis</taxon>
    </lineage>
</organism>
<reference evidence="1 2" key="1">
    <citation type="journal article" date="2018" name="Mol. Biol. Evol.">
        <title>Analysis of the draft genome of the red seaweed Gracilariopsis chorda provides insights into genome size evolution in Rhodophyta.</title>
        <authorList>
            <person name="Lee J."/>
            <person name="Yang E.C."/>
            <person name="Graf L."/>
            <person name="Yang J.H."/>
            <person name="Qiu H."/>
            <person name="Zel Zion U."/>
            <person name="Chan C.X."/>
            <person name="Stephens T.G."/>
            <person name="Weber A.P.M."/>
            <person name="Boo G.H."/>
            <person name="Boo S.M."/>
            <person name="Kim K.M."/>
            <person name="Shin Y."/>
            <person name="Jung M."/>
            <person name="Lee S.J."/>
            <person name="Yim H.S."/>
            <person name="Lee J.H."/>
            <person name="Bhattacharya D."/>
            <person name="Yoon H.S."/>
        </authorList>
    </citation>
    <scope>NUCLEOTIDE SEQUENCE [LARGE SCALE GENOMIC DNA]</scope>
    <source>
        <strain evidence="1 2">SKKU-2015</strain>
        <tissue evidence="1">Whole body</tissue>
    </source>
</reference>
<accession>A0A2V3IQF5</accession>
<dbReference type="PANTHER" id="PTHR34387">
    <property type="entry name" value="SLR1258 PROTEIN"/>
    <property type="match status" value="1"/>
</dbReference>
<evidence type="ECO:0000313" key="1">
    <source>
        <dbReference type="EMBL" id="PXF44326.1"/>
    </source>
</evidence>
<dbReference type="PANTHER" id="PTHR34387:SF1">
    <property type="entry name" value="PERIPLASMIC IMMUNOGENIC PROTEIN"/>
    <property type="match status" value="1"/>
</dbReference>
<comment type="caution">
    <text evidence="1">The sequence shown here is derived from an EMBL/GenBank/DDBJ whole genome shotgun (WGS) entry which is preliminary data.</text>
</comment>
<evidence type="ECO:0000313" key="2">
    <source>
        <dbReference type="Proteomes" id="UP000247409"/>
    </source>
</evidence>
<dbReference type="InterPro" id="IPR007497">
    <property type="entry name" value="SIMPL/DUF541"/>
</dbReference>
<dbReference type="InterPro" id="IPR052022">
    <property type="entry name" value="26kDa_periplasmic_antigen"/>
</dbReference>
<dbReference type="Gene3D" id="3.30.70.2970">
    <property type="entry name" value="Protein of unknown function (DUF541), domain 2"/>
    <property type="match status" value="1"/>
</dbReference>